<dbReference type="InterPro" id="IPR003658">
    <property type="entry name" value="Anti-sigma_ant"/>
</dbReference>
<accession>A0ABP2XFQ4</accession>
<dbReference type="Gene3D" id="3.30.750.24">
    <property type="entry name" value="STAS domain"/>
    <property type="match status" value="1"/>
</dbReference>
<evidence type="ECO:0000256" key="1">
    <source>
        <dbReference type="ARBA" id="ARBA00009013"/>
    </source>
</evidence>
<dbReference type="PANTHER" id="PTHR33495:SF14">
    <property type="entry name" value="ANTI-SIGMA FACTOR ANTAGONIST"/>
    <property type="match status" value="1"/>
</dbReference>
<dbReference type="InterPro" id="IPR036513">
    <property type="entry name" value="STAS_dom_sf"/>
</dbReference>
<dbReference type="NCBIfam" id="TIGR00377">
    <property type="entry name" value="ant_ant_sig"/>
    <property type="match status" value="1"/>
</dbReference>
<name>A0ABP2XFQ4_9CHLA</name>
<dbReference type="PROSITE" id="PS50801">
    <property type="entry name" value="STAS"/>
    <property type="match status" value="1"/>
</dbReference>
<evidence type="ECO:0000259" key="3">
    <source>
        <dbReference type="PROSITE" id="PS50801"/>
    </source>
</evidence>
<sequence length="110" mass="12082">MKSSSRLFNDILIVALEGALDAISVPKIQDFLESRVIEGVRKLVLNFQGVTYMSSAGIRLLFSVSKLMQKQSGLLCICCVQPSVNEVVHMAGIDQLLPVCSSEQECFAKF</sequence>
<dbReference type="Pfam" id="PF01740">
    <property type="entry name" value="STAS"/>
    <property type="match status" value="1"/>
</dbReference>
<dbReference type="PANTHER" id="PTHR33495">
    <property type="entry name" value="ANTI-SIGMA FACTOR ANTAGONIST TM_1081-RELATED-RELATED"/>
    <property type="match status" value="1"/>
</dbReference>
<dbReference type="Proteomes" id="UP000016064">
    <property type="component" value="Unassembled WGS sequence"/>
</dbReference>
<proteinExistence type="inferred from homology"/>
<dbReference type="CDD" id="cd07043">
    <property type="entry name" value="STAS_anti-anti-sigma_factors"/>
    <property type="match status" value="1"/>
</dbReference>
<evidence type="ECO:0000256" key="2">
    <source>
        <dbReference type="RuleBase" id="RU003749"/>
    </source>
</evidence>
<evidence type="ECO:0000313" key="4">
    <source>
        <dbReference type="EMBL" id="EQM62302.1"/>
    </source>
</evidence>
<organism evidence="4 5">
    <name type="scientific">Chlamydia ibidis 10-1398/6</name>
    <dbReference type="NCBI Taxonomy" id="1046581"/>
    <lineage>
        <taxon>Bacteria</taxon>
        <taxon>Pseudomonadati</taxon>
        <taxon>Chlamydiota</taxon>
        <taxon>Chlamydiia</taxon>
        <taxon>Chlamydiales</taxon>
        <taxon>Chlamydiaceae</taxon>
        <taxon>Chlamydia/Chlamydophila group</taxon>
        <taxon>Chlamydia</taxon>
    </lineage>
</organism>
<reference evidence="4 5" key="1">
    <citation type="submission" date="2013-07" db="EMBL/GenBank/DDBJ databases">
        <title>Isolation of a new Chlamydia species from the feral Sacred Ibis (Threskiornis aethiopicus): Chlamydia ibidis.</title>
        <authorList>
            <person name="Vorimore F."/>
            <person name="Hsia R.-C."/>
            <person name="Huot-Creasy H."/>
            <person name="Bastian S."/>
            <person name="Deruyter L."/>
            <person name="Passet A."/>
            <person name="Sachse K."/>
            <person name="Bavoil P."/>
            <person name="Myers G."/>
            <person name="Laroucau K."/>
        </authorList>
    </citation>
    <scope>NUCLEOTIDE SEQUENCE [LARGE SCALE GENOMIC DNA]</scope>
    <source>
        <strain evidence="4 5">10-1398/6</strain>
    </source>
</reference>
<evidence type="ECO:0000313" key="5">
    <source>
        <dbReference type="Proteomes" id="UP000016064"/>
    </source>
</evidence>
<dbReference type="SUPFAM" id="SSF52091">
    <property type="entry name" value="SpoIIaa-like"/>
    <property type="match status" value="1"/>
</dbReference>
<comment type="similarity">
    <text evidence="1 2">Belongs to the anti-sigma-factor antagonist family.</text>
</comment>
<dbReference type="RefSeq" id="WP_020370557.1">
    <property type="nucleotide sequence ID" value="NZ_APJW01000003.1"/>
</dbReference>
<comment type="caution">
    <text evidence="4">The sequence shown here is derived from an EMBL/GenBank/DDBJ whole genome shotgun (WGS) entry which is preliminary data.</text>
</comment>
<dbReference type="InterPro" id="IPR002645">
    <property type="entry name" value="STAS_dom"/>
</dbReference>
<gene>
    <name evidence="4" type="ORF">H359_0951</name>
</gene>
<keyword evidence="5" id="KW-1185">Reference proteome</keyword>
<feature type="domain" description="STAS" evidence="3">
    <location>
        <begin position="1"/>
        <end position="110"/>
    </location>
</feature>
<dbReference type="EMBL" id="APJW01000003">
    <property type="protein sequence ID" value="EQM62302.1"/>
    <property type="molecule type" value="Genomic_DNA"/>
</dbReference>
<protein>
    <recommendedName>
        <fullName evidence="2">Anti-sigma factor antagonist</fullName>
    </recommendedName>
</protein>